<organism evidence="1 2">
    <name type="scientific">Clonorchis sinensis</name>
    <name type="common">Chinese liver fluke</name>
    <dbReference type="NCBI Taxonomy" id="79923"/>
    <lineage>
        <taxon>Eukaryota</taxon>
        <taxon>Metazoa</taxon>
        <taxon>Spiralia</taxon>
        <taxon>Lophotrochozoa</taxon>
        <taxon>Platyhelminthes</taxon>
        <taxon>Trematoda</taxon>
        <taxon>Digenea</taxon>
        <taxon>Opisthorchiida</taxon>
        <taxon>Opisthorchiata</taxon>
        <taxon>Opisthorchiidae</taxon>
        <taxon>Clonorchis</taxon>
    </lineage>
</organism>
<evidence type="ECO:0000313" key="2">
    <source>
        <dbReference type="Proteomes" id="UP000286415"/>
    </source>
</evidence>
<evidence type="ECO:0000313" key="1">
    <source>
        <dbReference type="EMBL" id="KAG5444808.1"/>
    </source>
</evidence>
<accession>A0A3R7CX11</accession>
<name>A0A3R7CX11_CLOSI</name>
<reference evidence="1 2" key="2">
    <citation type="journal article" date="2021" name="Genomics">
        <title>High-quality reference genome for Clonorchis sinensis.</title>
        <authorList>
            <person name="Young N.D."/>
            <person name="Stroehlein A.J."/>
            <person name="Kinkar L."/>
            <person name="Wang T."/>
            <person name="Sohn W.M."/>
            <person name="Chang B.C.H."/>
            <person name="Kaur P."/>
            <person name="Weisz D."/>
            <person name="Dudchenko O."/>
            <person name="Aiden E.L."/>
            <person name="Korhonen P.K."/>
            <person name="Gasser R.B."/>
        </authorList>
    </citation>
    <scope>NUCLEOTIDE SEQUENCE [LARGE SCALE GENOMIC DNA]</scope>
    <source>
        <strain evidence="1">Cs-k2</strain>
    </source>
</reference>
<reference evidence="1 2" key="1">
    <citation type="journal article" date="2018" name="Biotechnol. Adv.">
        <title>Improved genomic resources and new bioinformatic workflow for the carcinogenic parasite Clonorchis sinensis: Biotechnological implications.</title>
        <authorList>
            <person name="Wang D."/>
            <person name="Korhonen P.K."/>
            <person name="Gasser R.B."/>
            <person name="Young N.D."/>
        </authorList>
    </citation>
    <scope>NUCLEOTIDE SEQUENCE [LARGE SCALE GENOMIC DNA]</scope>
    <source>
        <strain evidence="1">Cs-k2</strain>
    </source>
</reference>
<dbReference type="AlphaFoldDB" id="A0A3R7CX11"/>
<sequence>MRSYLPYLPKSSVNETAAARTTARQCLEREYTDWKICGSDPTSVSRLLPSRLGQLGSIPVLVLPSSGMAAKHRKGVKAERFFHDFEFYDSHLPEVGCLRSHNFLQNLVLHTCSKLLFDQLHSLCVT</sequence>
<proteinExistence type="predicted"/>
<gene>
    <name evidence="1" type="ORF">CSKR_105195</name>
</gene>
<dbReference type="Proteomes" id="UP000286415">
    <property type="component" value="Unassembled WGS sequence"/>
</dbReference>
<protein>
    <submittedName>
        <fullName evidence="1">Uncharacterized protein</fullName>
    </submittedName>
</protein>
<keyword evidence="2" id="KW-1185">Reference proteome</keyword>
<comment type="caution">
    <text evidence="1">The sequence shown here is derived from an EMBL/GenBank/DDBJ whole genome shotgun (WGS) entry which is preliminary data.</text>
</comment>
<dbReference type="EMBL" id="NIRI02000056">
    <property type="protein sequence ID" value="KAG5444808.1"/>
    <property type="molecule type" value="Genomic_DNA"/>
</dbReference>
<dbReference type="InParanoid" id="A0A3R7CX11"/>